<evidence type="ECO:0000313" key="6">
    <source>
        <dbReference type="Proteomes" id="UP000593890"/>
    </source>
</evidence>
<dbReference type="Proteomes" id="UP000593890">
    <property type="component" value="Chromosome"/>
</dbReference>
<evidence type="ECO:0000256" key="1">
    <source>
        <dbReference type="ARBA" id="ARBA00022603"/>
    </source>
</evidence>
<feature type="binding site" evidence="3">
    <location>
        <position position="267"/>
    </location>
    <ligand>
        <name>Zn(2+)</name>
        <dbReference type="ChEBI" id="CHEBI:29105"/>
    </ligand>
</feature>
<dbReference type="GO" id="GO:0008168">
    <property type="term" value="F:methyltransferase activity"/>
    <property type="evidence" value="ECO:0007669"/>
    <property type="project" value="UniProtKB-UniRule"/>
</dbReference>
<dbReference type="InterPro" id="IPR036589">
    <property type="entry name" value="HCY_dom_sf"/>
</dbReference>
<gene>
    <name evidence="5" type="ORF">C12CBH8_13980</name>
</gene>
<evidence type="ECO:0000256" key="2">
    <source>
        <dbReference type="ARBA" id="ARBA00022679"/>
    </source>
</evidence>
<comment type="cofactor">
    <cofactor evidence="3">
        <name>Zn(2+)</name>
        <dbReference type="ChEBI" id="CHEBI:29105"/>
    </cofactor>
</comment>
<reference evidence="6" key="1">
    <citation type="submission" date="2020-07" db="EMBL/GenBank/DDBJ databases">
        <title>Complete genome sequencing of Clostridia bacterium strain 12CBH8.</title>
        <authorList>
            <person name="Sakamoto M."/>
            <person name="Murakami T."/>
            <person name="Mori H."/>
        </authorList>
    </citation>
    <scope>NUCLEOTIDE SEQUENCE [LARGE SCALE GENOMIC DNA]</scope>
    <source>
        <strain evidence="6">12CBH8</strain>
    </source>
</reference>
<name>A0A7I8D5L6_9FIRM</name>
<dbReference type="GO" id="GO:0032259">
    <property type="term" value="P:methylation"/>
    <property type="evidence" value="ECO:0007669"/>
    <property type="project" value="UniProtKB-KW"/>
</dbReference>
<evidence type="ECO:0000259" key="4">
    <source>
        <dbReference type="PROSITE" id="PS50970"/>
    </source>
</evidence>
<keyword evidence="3" id="KW-0479">Metal-binding</keyword>
<dbReference type="AlphaFoldDB" id="A0A7I8D5L6"/>
<accession>A0A7I8D5L6</accession>
<feature type="binding site" evidence="3">
    <location>
        <position position="268"/>
    </location>
    <ligand>
        <name>Zn(2+)</name>
        <dbReference type="ChEBI" id="CHEBI:29105"/>
    </ligand>
</feature>
<dbReference type="EMBL" id="AP023321">
    <property type="protein sequence ID" value="BCI60759.1"/>
    <property type="molecule type" value="Genomic_DNA"/>
</dbReference>
<dbReference type="Pfam" id="PF02574">
    <property type="entry name" value="S-methyl_trans"/>
    <property type="match status" value="1"/>
</dbReference>
<feature type="domain" description="Hcy-binding" evidence="4">
    <location>
        <begin position="1"/>
        <end position="282"/>
    </location>
</feature>
<protein>
    <recommendedName>
        <fullName evidence="4">Hcy-binding domain-containing protein</fullName>
    </recommendedName>
</protein>
<dbReference type="InterPro" id="IPR003726">
    <property type="entry name" value="HCY_dom"/>
</dbReference>
<dbReference type="RefSeq" id="WP_215532882.1">
    <property type="nucleotide sequence ID" value="NZ_AP023321.1"/>
</dbReference>
<sequence>MSFPYHLPLLLDGATETHCLAADMPHGVCTEQWILEHPEVLSQLQHAFVAAGSQAVLAPTFGANRARLELYGLGEHMVQFNQKLVSLTRDTVGTNALVGGTLSPTGILISDEDDQWDGDVVFQKWLTIYREQISILRECGVDFLFLDSMTGLPEARAAMLAAKQSHLPVLCCLTADQTGRTLSGSLFLPSLITLQAMGADAVGLSCSIPEDMVDLLEEARMFATVPLIAKADAGLSEADEEDRLAPEEFAAQFSPILRAGARVVGGCCGTTPEHIAELSRFLRDLPPVKTRVGADDFVATREDEAFFLGDDILLSDPIPCDYGLADALIDIEDEQVNVVKVQVHNSEEARQLAMDAQMSRLPISILSDDPDALDEALMLYHGRALVDSDSEMDERLLRRIAERYGAIVY</sequence>
<dbReference type="InterPro" id="IPR011005">
    <property type="entry name" value="Dihydropteroate_synth-like_sf"/>
</dbReference>
<proteinExistence type="predicted"/>
<dbReference type="GO" id="GO:0046872">
    <property type="term" value="F:metal ion binding"/>
    <property type="evidence" value="ECO:0007669"/>
    <property type="project" value="UniProtKB-KW"/>
</dbReference>
<keyword evidence="1 3" id="KW-0489">Methyltransferase</keyword>
<dbReference type="Gene3D" id="3.20.20.20">
    <property type="entry name" value="Dihydropteroate synthase-like"/>
    <property type="match status" value="1"/>
</dbReference>
<dbReference type="KEGG" id="sman:C12CBH8_13980"/>
<keyword evidence="6" id="KW-1185">Reference proteome</keyword>
<feature type="binding site" evidence="3">
    <location>
        <position position="206"/>
    </location>
    <ligand>
        <name>Zn(2+)</name>
        <dbReference type="ChEBI" id="CHEBI:29105"/>
    </ligand>
</feature>
<dbReference type="SUPFAM" id="SSF82282">
    <property type="entry name" value="Homocysteine S-methyltransferase"/>
    <property type="match status" value="1"/>
</dbReference>
<dbReference type="PROSITE" id="PS50970">
    <property type="entry name" value="HCY"/>
    <property type="match status" value="1"/>
</dbReference>
<keyword evidence="3" id="KW-0862">Zinc</keyword>
<dbReference type="PANTHER" id="PTHR11103:SF18">
    <property type="entry name" value="SLR1189 PROTEIN"/>
    <property type="match status" value="1"/>
</dbReference>
<dbReference type="Gene3D" id="3.20.20.330">
    <property type="entry name" value="Homocysteine-binding-like domain"/>
    <property type="match status" value="1"/>
</dbReference>
<dbReference type="PANTHER" id="PTHR11103">
    <property type="entry name" value="SLR1189 PROTEIN"/>
    <property type="match status" value="1"/>
</dbReference>
<evidence type="ECO:0000313" key="5">
    <source>
        <dbReference type="EMBL" id="BCI60759.1"/>
    </source>
</evidence>
<organism evidence="5 6">
    <name type="scientific">Solibaculum mannosilyticum</name>
    <dbReference type="NCBI Taxonomy" id="2780922"/>
    <lineage>
        <taxon>Bacteria</taxon>
        <taxon>Bacillati</taxon>
        <taxon>Bacillota</taxon>
        <taxon>Clostridia</taxon>
        <taxon>Eubacteriales</taxon>
        <taxon>Oscillospiraceae</taxon>
        <taxon>Solibaculum</taxon>
    </lineage>
</organism>
<keyword evidence="2 3" id="KW-0808">Transferase</keyword>
<evidence type="ECO:0000256" key="3">
    <source>
        <dbReference type="PROSITE-ProRule" id="PRU00333"/>
    </source>
</evidence>